<accession>A0ABW5YH31</accession>
<feature type="transmembrane region" description="Helical" evidence="1">
    <location>
        <begin position="341"/>
        <end position="363"/>
    </location>
</feature>
<dbReference type="Pfam" id="PF03929">
    <property type="entry name" value="PepSY_TM"/>
    <property type="match status" value="1"/>
</dbReference>
<name>A0ABW5YH31_9SPHI</name>
<dbReference type="InterPro" id="IPR005625">
    <property type="entry name" value="PepSY-ass_TM"/>
</dbReference>
<dbReference type="RefSeq" id="WP_377188827.1">
    <property type="nucleotide sequence ID" value="NZ_JBHUPD010000004.1"/>
</dbReference>
<organism evidence="2 3">
    <name type="scientific">Mucilaginibacter ximonensis</name>
    <dbReference type="NCBI Taxonomy" id="538021"/>
    <lineage>
        <taxon>Bacteria</taxon>
        <taxon>Pseudomonadati</taxon>
        <taxon>Bacteroidota</taxon>
        <taxon>Sphingobacteriia</taxon>
        <taxon>Sphingobacteriales</taxon>
        <taxon>Sphingobacteriaceae</taxon>
        <taxon>Mucilaginibacter</taxon>
    </lineage>
</organism>
<comment type="caution">
    <text evidence="2">The sequence shown here is derived from an EMBL/GenBank/DDBJ whole genome shotgun (WGS) entry which is preliminary data.</text>
</comment>
<protein>
    <submittedName>
        <fullName evidence="2">PepSY-associated TM helix domain-containing protein</fullName>
    </submittedName>
</protein>
<dbReference type="Proteomes" id="UP001597557">
    <property type="component" value="Unassembled WGS sequence"/>
</dbReference>
<dbReference type="PANTHER" id="PTHR34219:SF3">
    <property type="entry name" value="BLL7967 PROTEIN"/>
    <property type="match status" value="1"/>
</dbReference>
<keyword evidence="3" id="KW-1185">Reference proteome</keyword>
<proteinExistence type="predicted"/>
<feature type="transmembrane region" description="Helical" evidence="1">
    <location>
        <begin position="14"/>
        <end position="35"/>
    </location>
</feature>
<evidence type="ECO:0000313" key="2">
    <source>
        <dbReference type="EMBL" id="MFD2874339.1"/>
    </source>
</evidence>
<dbReference type="PANTHER" id="PTHR34219">
    <property type="entry name" value="IRON-REGULATED INNER MEMBRANE PROTEIN-RELATED"/>
    <property type="match status" value="1"/>
</dbReference>
<feature type="transmembrane region" description="Helical" evidence="1">
    <location>
        <begin position="192"/>
        <end position="215"/>
    </location>
</feature>
<sequence length="387" mass="44367">MTPLKKTILFIHRWLGFISGLVVVIVSLTGCLYVFQDEIQDALYDYRKVAVEQKPFMLPSQLRQIAFRYYPTAEKDPVVGYYGKDRPAIVMLNVPKVGLRYISLNPYNGKFLHDENIMRNFFVVVEYIHLYLLLPPAIGRQIVGWCVVIFVLLLITGIVLWWPKRKSDRKRSFSIKWNGRWRRVNYDLHNVLGFYACSAALILAITGLSICFDWVTKGINKAVNLGKTYAAEERTSVSDSLHKPRIAVNTWDKGFLYATQHSPQAHMYIIYGETAKASGTITVNAYYEAMRYYKGDSYTFDQFSAKPLKELKHQAKSAGLKLNDMNYDIHIGQILGLPGKIIAFLASLICASLPVTGFVIWWGKRNKKGKKVKDVVHRRTHQKLAMK</sequence>
<gene>
    <name evidence="2" type="ORF">ACFS5N_17790</name>
</gene>
<feature type="transmembrane region" description="Helical" evidence="1">
    <location>
        <begin position="142"/>
        <end position="162"/>
    </location>
</feature>
<keyword evidence="1" id="KW-1133">Transmembrane helix</keyword>
<evidence type="ECO:0000313" key="3">
    <source>
        <dbReference type="Proteomes" id="UP001597557"/>
    </source>
</evidence>
<evidence type="ECO:0000256" key="1">
    <source>
        <dbReference type="SAM" id="Phobius"/>
    </source>
</evidence>
<dbReference type="EMBL" id="JBHUPD010000004">
    <property type="protein sequence ID" value="MFD2874339.1"/>
    <property type="molecule type" value="Genomic_DNA"/>
</dbReference>
<dbReference type="PROSITE" id="PS51257">
    <property type="entry name" value="PROKAR_LIPOPROTEIN"/>
    <property type="match status" value="1"/>
</dbReference>
<keyword evidence="1" id="KW-0472">Membrane</keyword>
<reference evidence="3" key="1">
    <citation type="journal article" date="2019" name="Int. J. Syst. Evol. Microbiol.">
        <title>The Global Catalogue of Microorganisms (GCM) 10K type strain sequencing project: providing services to taxonomists for standard genome sequencing and annotation.</title>
        <authorList>
            <consortium name="The Broad Institute Genomics Platform"/>
            <consortium name="The Broad Institute Genome Sequencing Center for Infectious Disease"/>
            <person name="Wu L."/>
            <person name="Ma J."/>
        </authorList>
    </citation>
    <scope>NUCLEOTIDE SEQUENCE [LARGE SCALE GENOMIC DNA]</scope>
    <source>
        <strain evidence="3">KCTC 22437</strain>
    </source>
</reference>
<keyword evidence="1" id="KW-0812">Transmembrane</keyword>